<dbReference type="GO" id="GO:0003700">
    <property type="term" value="F:DNA-binding transcription factor activity"/>
    <property type="evidence" value="ECO:0007669"/>
    <property type="project" value="InterPro"/>
</dbReference>
<name>A0A650CRS0_9CREN</name>
<dbReference type="PANTHER" id="PTHR33202">
    <property type="entry name" value="ZINC UPTAKE REGULATION PROTEIN"/>
    <property type="match status" value="1"/>
</dbReference>
<dbReference type="KEGG" id="sazo:D1868_09385"/>
<organism evidence="1 2">
    <name type="scientific">Stygiolobus azoricus</name>
    <dbReference type="NCBI Taxonomy" id="41675"/>
    <lineage>
        <taxon>Archaea</taxon>
        <taxon>Thermoproteota</taxon>
        <taxon>Thermoprotei</taxon>
        <taxon>Sulfolobales</taxon>
        <taxon>Sulfolobaceae</taxon>
        <taxon>Stygiolobus</taxon>
    </lineage>
</organism>
<dbReference type="InterPro" id="IPR002481">
    <property type="entry name" value="FUR"/>
</dbReference>
<evidence type="ECO:0000313" key="1">
    <source>
        <dbReference type="EMBL" id="QGR20177.1"/>
    </source>
</evidence>
<dbReference type="RefSeq" id="WP_156007626.1">
    <property type="nucleotide sequence ID" value="NZ_CP045483.1"/>
</dbReference>
<dbReference type="GO" id="GO:0000976">
    <property type="term" value="F:transcription cis-regulatory region binding"/>
    <property type="evidence" value="ECO:0007669"/>
    <property type="project" value="TreeGrafter"/>
</dbReference>
<dbReference type="Proteomes" id="UP000423396">
    <property type="component" value="Chromosome"/>
</dbReference>
<dbReference type="GeneID" id="42799281"/>
<dbReference type="Gene3D" id="1.10.10.10">
    <property type="entry name" value="Winged helix-like DNA-binding domain superfamily/Winged helix DNA-binding domain"/>
    <property type="match status" value="1"/>
</dbReference>
<dbReference type="EMBL" id="CP045483">
    <property type="protein sequence ID" value="QGR20177.1"/>
    <property type="molecule type" value="Genomic_DNA"/>
</dbReference>
<gene>
    <name evidence="1" type="ORF">D1868_09385</name>
</gene>
<dbReference type="InterPro" id="IPR036388">
    <property type="entry name" value="WH-like_DNA-bd_sf"/>
</dbReference>
<dbReference type="GO" id="GO:0045892">
    <property type="term" value="P:negative regulation of DNA-templated transcription"/>
    <property type="evidence" value="ECO:0007669"/>
    <property type="project" value="TreeGrafter"/>
</dbReference>
<sequence>MEIDLADLLRQKGLKVTPQRLSILKLLYSGGHFNGEQIYNELKKSEPSISLSTVYNALNTLEKAGLLNSFEVNGITWYEIKRDLHVNVYCEDSNQIIDVNVDLEGLYKELSEKGINVKSLNVVVIAECSKLLKEPQIGTS</sequence>
<protein>
    <submittedName>
        <fullName evidence="1">Transcriptional repressor</fullName>
    </submittedName>
</protein>
<dbReference type="CDD" id="cd07153">
    <property type="entry name" value="Fur_like"/>
    <property type="match status" value="1"/>
</dbReference>
<dbReference type="OrthoDB" id="21318at2157"/>
<dbReference type="GO" id="GO:1900376">
    <property type="term" value="P:regulation of secondary metabolite biosynthetic process"/>
    <property type="evidence" value="ECO:0007669"/>
    <property type="project" value="TreeGrafter"/>
</dbReference>
<evidence type="ECO:0000313" key="2">
    <source>
        <dbReference type="Proteomes" id="UP000423396"/>
    </source>
</evidence>
<proteinExistence type="predicted"/>
<dbReference type="PANTHER" id="PTHR33202:SF7">
    <property type="entry name" value="FERRIC UPTAKE REGULATION PROTEIN"/>
    <property type="match status" value="1"/>
</dbReference>
<reference evidence="1 2" key="1">
    <citation type="submission" date="2019-10" db="EMBL/GenBank/DDBJ databases">
        <title>Genome Sequences from Six Type Strain Members of the Archaeal Family Sulfolobaceae: Acidianus ambivalens, Acidianus infernus, Metallosphaera prunae, Stygiolobus azoricus, Sulfolobus metallicus, and Sulfurisphaera ohwakuensis.</title>
        <authorList>
            <person name="Counts J.A."/>
            <person name="Kelly R.M."/>
        </authorList>
    </citation>
    <scope>NUCLEOTIDE SEQUENCE [LARGE SCALE GENOMIC DNA]</scope>
    <source>
        <strain evidence="1 2">FC6</strain>
    </source>
</reference>
<dbReference type="SUPFAM" id="SSF46785">
    <property type="entry name" value="Winged helix' DNA-binding domain"/>
    <property type="match status" value="1"/>
</dbReference>
<accession>A0A650CRS0</accession>
<keyword evidence="2" id="KW-1185">Reference proteome</keyword>
<dbReference type="InterPro" id="IPR036390">
    <property type="entry name" value="WH_DNA-bd_sf"/>
</dbReference>
<dbReference type="GO" id="GO:0008270">
    <property type="term" value="F:zinc ion binding"/>
    <property type="evidence" value="ECO:0007669"/>
    <property type="project" value="TreeGrafter"/>
</dbReference>
<dbReference type="AlphaFoldDB" id="A0A650CRS0"/>
<dbReference type="Pfam" id="PF01475">
    <property type="entry name" value="FUR"/>
    <property type="match status" value="1"/>
</dbReference>